<dbReference type="Pfam" id="PF08282">
    <property type="entry name" value="Hydrolase_3"/>
    <property type="match status" value="1"/>
</dbReference>
<comment type="caution">
    <text evidence="8">The sequence shown here is derived from an EMBL/GenBank/DDBJ whole genome shotgun (WGS) entry which is preliminary data.</text>
</comment>
<dbReference type="SFLD" id="SFLDS00003">
    <property type="entry name" value="Haloacid_Dehalogenase"/>
    <property type="match status" value="1"/>
</dbReference>
<dbReference type="InterPro" id="IPR036412">
    <property type="entry name" value="HAD-like_sf"/>
</dbReference>
<dbReference type="EMBL" id="SMBZ01000019">
    <property type="protein sequence ID" value="TCV13665.1"/>
    <property type="molecule type" value="Genomic_DNA"/>
</dbReference>
<dbReference type="SFLD" id="SFLDG01136">
    <property type="entry name" value="C1.6:_Phosphoserine_Phosphatas"/>
    <property type="match status" value="1"/>
</dbReference>
<protein>
    <submittedName>
        <fullName evidence="8">3-deoxy-D-manno-octulosonate 8-phosphate phosphatase (KDO 8-P phosphatase)</fullName>
    </submittedName>
</protein>
<evidence type="ECO:0000256" key="3">
    <source>
        <dbReference type="ARBA" id="ARBA00011881"/>
    </source>
</evidence>
<organism evidence="8 9">
    <name type="scientific">Sphingobacterium alimentarium</name>
    <dbReference type="NCBI Taxonomy" id="797292"/>
    <lineage>
        <taxon>Bacteria</taxon>
        <taxon>Pseudomonadati</taxon>
        <taxon>Bacteroidota</taxon>
        <taxon>Sphingobacteriia</taxon>
        <taxon>Sphingobacteriales</taxon>
        <taxon>Sphingobacteriaceae</taxon>
        <taxon>Sphingobacterium</taxon>
    </lineage>
</organism>
<dbReference type="AlphaFoldDB" id="A0A4R3VXL5"/>
<gene>
    <name evidence="8" type="ORF">EDC17_101921</name>
</gene>
<comment type="subunit">
    <text evidence="3">Homotetramer.</text>
</comment>
<sequence length="172" mass="19235">MIYTKLKSVKCIVLDVDGVLTNGNILVTEEGNQLRTFNVKDGYAIQYAIKQGFDIFVITGAKSLGIQKRFEGLGVKEIFLGISDKWTVMSSLLQRYQYTLAEVLFVGDDMPDYACMKQVGVAVAPSDAVEDIKKISHYISKFKGGEGVARDIIEKTLRLQEKWHIDVFTTSV</sequence>
<feature type="binding site" evidence="7">
    <location>
        <position position="108"/>
    </location>
    <ligand>
        <name>Mg(2+)</name>
        <dbReference type="ChEBI" id="CHEBI:18420"/>
    </ligand>
</feature>
<dbReference type="PANTHER" id="PTHR21485">
    <property type="entry name" value="HAD SUPERFAMILY MEMBERS CMAS AND KDSC"/>
    <property type="match status" value="1"/>
</dbReference>
<dbReference type="InterPro" id="IPR010023">
    <property type="entry name" value="KdsC_fam"/>
</dbReference>
<keyword evidence="4 7" id="KW-0479">Metal-binding</keyword>
<dbReference type="Gene3D" id="3.40.50.1000">
    <property type="entry name" value="HAD superfamily/HAD-like"/>
    <property type="match status" value="1"/>
</dbReference>
<evidence type="ECO:0000256" key="6">
    <source>
        <dbReference type="ARBA" id="ARBA00022842"/>
    </source>
</evidence>
<evidence type="ECO:0000256" key="5">
    <source>
        <dbReference type="ARBA" id="ARBA00022801"/>
    </source>
</evidence>
<dbReference type="FunFam" id="3.40.50.1000:FF:000029">
    <property type="entry name" value="3-deoxy-D-manno-octulosonate 8-phosphate phosphatase KdsC"/>
    <property type="match status" value="1"/>
</dbReference>
<dbReference type="OrthoDB" id="9805604at2"/>
<keyword evidence="9" id="KW-1185">Reference proteome</keyword>
<proteinExistence type="inferred from homology"/>
<comment type="cofactor">
    <cofactor evidence="1 7">
        <name>Mg(2+)</name>
        <dbReference type="ChEBI" id="CHEBI:18420"/>
    </cofactor>
</comment>
<dbReference type="InterPro" id="IPR023214">
    <property type="entry name" value="HAD_sf"/>
</dbReference>
<evidence type="ECO:0000256" key="7">
    <source>
        <dbReference type="PIRSR" id="PIRSR006118-2"/>
    </source>
</evidence>
<feature type="binding site" evidence="7">
    <location>
        <position position="17"/>
    </location>
    <ligand>
        <name>substrate</name>
    </ligand>
</feature>
<evidence type="ECO:0000256" key="2">
    <source>
        <dbReference type="ARBA" id="ARBA00005893"/>
    </source>
</evidence>
<feature type="binding site" evidence="7">
    <location>
        <position position="15"/>
    </location>
    <ligand>
        <name>Mg(2+)</name>
        <dbReference type="ChEBI" id="CHEBI:18420"/>
    </ligand>
</feature>
<evidence type="ECO:0000256" key="4">
    <source>
        <dbReference type="ARBA" id="ARBA00022723"/>
    </source>
</evidence>
<dbReference type="GO" id="GO:0046872">
    <property type="term" value="F:metal ion binding"/>
    <property type="evidence" value="ECO:0007669"/>
    <property type="project" value="UniProtKB-KW"/>
</dbReference>
<reference evidence="8 9" key="1">
    <citation type="submission" date="2019-03" db="EMBL/GenBank/DDBJ databases">
        <title>Genomic Encyclopedia of Type Strains, Phase IV (KMG-IV): sequencing the most valuable type-strain genomes for metagenomic binning, comparative biology and taxonomic classification.</title>
        <authorList>
            <person name="Goeker M."/>
        </authorList>
    </citation>
    <scope>NUCLEOTIDE SEQUENCE [LARGE SCALE GENOMIC DNA]</scope>
    <source>
        <strain evidence="8 9">DSM 22362</strain>
    </source>
</reference>
<dbReference type="SUPFAM" id="SSF56784">
    <property type="entry name" value="HAD-like"/>
    <property type="match status" value="1"/>
</dbReference>
<dbReference type="InterPro" id="IPR050793">
    <property type="entry name" value="CMP-NeuNAc_synthase"/>
</dbReference>
<dbReference type="Proteomes" id="UP000295197">
    <property type="component" value="Unassembled WGS sequence"/>
</dbReference>
<dbReference type="NCBIfam" id="TIGR01670">
    <property type="entry name" value="KdsC-phosphatas"/>
    <property type="match status" value="1"/>
</dbReference>
<accession>A0A4R3VXL5</accession>
<name>A0A4R3VXL5_9SPHI</name>
<evidence type="ECO:0000313" key="8">
    <source>
        <dbReference type="EMBL" id="TCV13665.1"/>
    </source>
</evidence>
<dbReference type="InterPro" id="IPR006549">
    <property type="entry name" value="HAD-SF_hydro_IIIA"/>
</dbReference>
<dbReference type="SFLD" id="SFLDG01138">
    <property type="entry name" value="C1.6.2:_Deoxy-d-mannose-octulo"/>
    <property type="match status" value="1"/>
</dbReference>
<evidence type="ECO:0000313" key="9">
    <source>
        <dbReference type="Proteomes" id="UP000295197"/>
    </source>
</evidence>
<comment type="similarity">
    <text evidence="2">Belongs to the KdsC family.</text>
</comment>
<keyword evidence="5" id="KW-0378">Hydrolase</keyword>
<keyword evidence="6 7" id="KW-0460">Magnesium</keyword>
<dbReference type="PANTHER" id="PTHR21485:SF3">
    <property type="entry name" value="N-ACYLNEURAMINATE CYTIDYLYLTRANSFERASE"/>
    <property type="match status" value="1"/>
</dbReference>
<dbReference type="GO" id="GO:0016788">
    <property type="term" value="F:hydrolase activity, acting on ester bonds"/>
    <property type="evidence" value="ECO:0007669"/>
    <property type="project" value="InterPro"/>
</dbReference>
<dbReference type="PIRSF" id="PIRSF006118">
    <property type="entry name" value="KDO8-P_Ptase"/>
    <property type="match status" value="1"/>
</dbReference>
<dbReference type="NCBIfam" id="TIGR01662">
    <property type="entry name" value="HAD-SF-IIIA"/>
    <property type="match status" value="1"/>
</dbReference>
<dbReference type="GO" id="GO:0008781">
    <property type="term" value="F:N-acylneuraminate cytidylyltransferase activity"/>
    <property type="evidence" value="ECO:0007669"/>
    <property type="project" value="TreeGrafter"/>
</dbReference>
<evidence type="ECO:0000256" key="1">
    <source>
        <dbReference type="ARBA" id="ARBA00001946"/>
    </source>
</evidence>
<dbReference type="RefSeq" id="WP_132777634.1">
    <property type="nucleotide sequence ID" value="NZ_SMBZ01000019.1"/>
</dbReference>